<reference evidence="2" key="1">
    <citation type="submission" date="2020-03" db="EMBL/GenBank/DDBJ databases">
        <authorList>
            <person name="Weist P."/>
        </authorList>
    </citation>
    <scope>NUCLEOTIDE SEQUENCE</scope>
</reference>
<evidence type="ECO:0000313" key="3">
    <source>
        <dbReference type="Proteomes" id="UP001153269"/>
    </source>
</evidence>
<feature type="region of interest" description="Disordered" evidence="1">
    <location>
        <begin position="80"/>
        <end position="132"/>
    </location>
</feature>
<feature type="compositionally biased region" description="Pro residues" evidence="1">
    <location>
        <begin position="88"/>
        <end position="100"/>
    </location>
</feature>
<dbReference type="AlphaFoldDB" id="A0A9N7TN54"/>
<protein>
    <submittedName>
        <fullName evidence="2">Uncharacterized protein</fullName>
    </submittedName>
</protein>
<gene>
    <name evidence="2" type="ORF">PLEPLA_LOCUS2412</name>
</gene>
<sequence>MRARKLASNISRANSTSQFFHMEHNNLINTTSLRNWKREGDSDQAASWVVNPVLSLLINMMHSGGSCTGVLFHTCEAGAAHHRDNPPSDSPPGSSLPPPSSSAARLEHRARSVGRPARWEEEEGGVQWLQRKGGITEEKGIERSPPLPPPPLPPPPAFLLLPDHRLQDAPGRSGTLWDRDTSDAVKDACATRKQTRKRNQEYRTSINCSLPPGAA</sequence>
<keyword evidence="3" id="KW-1185">Reference proteome</keyword>
<dbReference type="EMBL" id="CADEAL010000118">
    <property type="protein sequence ID" value="CAB1414703.1"/>
    <property type="molecule type" value="Genomic_DNA"/>
</dbReference>
<comment type="caution">
    <text evidence="2">The sequence shown here is derived from an EMBL/GenBank/DDBJ whole genome shotgun (WGS) entry which is preliminary data.</text>
</comment>
<evidence type="ECO:0000256" key="1">
    <source>
        <dbReference type="SAM" id="MobiDB-lite"/>
    </source>
</evidence>
<feature type="region of interest" description="Disordered" evidence="1">
    <location>
        <begin position="189"/>
        <end position="215"/>
    </location>
</feature>
<accession>A0A9N7TN54</accession>
<evidence type="ECO:0000313" key="2">
    <source>
        <dbReference type="EMBL" id="CAB1414703.1"/>
    </source>
</evidence>
<dbReference type="Proteomes" id="UP001153269">
    <property type="component" value="Unassembled WGS sequence"/>
</dbReference>
<name>A0A9N7TN54_PLEPL</name>
<proteinExistence type="predicted"/>
<organism evidence="2 3">
    <name type="scientific">Pleuronectes platessa</name>
    <name type="common">European plaice</name>
    <dbReference type="NCBI Taxonomy" id="8262"/>
    <lineage>
        <taxon>Eukaryota</taxon>
        <taxon>Metazoa</taxon>
        <taxon>Chordata</taxon>
        <taxon>Craniata</taxon>
        <taxon>Vertebrata</taxon>
        <taxon>Euteleostomi</taxon>
        <taxon>Actinopterygii</taxon>
        <taxon>Neopterygii</taxon>
        <taxon>Teleostei</taxon>
        <taxon>Neoteleostei</taxon>
        <taxon>Acanthomorphata</taxon>
        <taxon>Carangaria</taxon>
        <taxon>Pleuronectiformes</taxon>
        <taxon>Pleuronectoidei</taxon>
        <taxon>Pleuronectidae</taxon>
        <taxon>Pleuronectes</taxon>
    </lineage>
</organism>